<proteinExistence type="predicted"/>
<gene>
    <name evidence="2" type="ORF">CTA1_10714</name>
</gene>
<reference evidence="2 3" key="1">
    <citation type="journal article" date="2019" name="PLoS ONE">
        <title>Comparative genome analysis indicates high evolutionary potential of pathogenicity genes in Colletotrichum tanaceti.</title>
        <authorList>
            <person name="Lelwala R.V."/>
            <person name="Korhonen P.K."/>
            <person name="Young N.D."/>
            <person name="Scott J.B."/>
            <person name="Ades P.A."/>
            <person name="Gasser R.B."/>
            <person name="Taylor P.W.J."/>
        </authorList>
    </citation>
    <scope>NUCLEOTIDE SEQUENCE [LARGE SCALE GENOMIC DNA]</scope>
    <source>
        <strain evidence="2">BRIP57314</strain>
    </source>
</reference>
<feature type="compositionally biased region" description="Low complexity" evidence="1">
    <location>
        <begin position="318"/>
        <end position="328"/>
    </location>
</feature>
<feature type="compositionally biased region" description="Acidic residues" evidence="1">
    <location>
        <begin position="286"/>
        <end position="298"/>
    </location>
</feature>
<feature type="region of interest" description="Disordered" evidence="1">
    <location>
        <begin position="1"/>
        <end position="59"/>
    </location>
</feature>
<dbReference type="EMBL" id="PJEX01000389">
    <property type="protein sequence ID" value="TKW50504.1"/>
    <property type="molecule type" value="Genomic_DNA"/>
</dbReference>
<sequence length="753" mass="79797">MCRRLKLVGAGALHARQRKHHADGRHHPHRGTPPPPHGPPSRPRPADVPRQPGPELALGEADVAEVVQLLELALDGRRRLDLEDGVDVAVRVEAAEAPVEEGPRPPPDGSGSGSGSAVWWVGGAAALEGADDEQGRGVEGADEGGVDGVERARGEHRLEGQQGGEGGEVEGRRVGEDGVALDAGKGEHGAAELDLGGRVGDELGEGVAEDGDEDGEEEDVAEEGEGDHERRAEDRVELAGPVDAGAVEAEPRPDEPLARLVPRQRRLVGVPRGGRVVVTTNQPPQGEEEAHEAPDGDEGQPGKVPHHGVHGDEDDVVRQQGEGQAGQQDGRREAEDVHAVAVGDDPSVGEDVVDAGQDVGGEDEAEGDVEEGPQRLGVDGPAVLDDGGELVQRPTGRVDGKEALPPAERRAAPVDHGQHVQGDEGGELAQLRHLPDPRHHQPPLVQQRRPARLVERDRGVLVVVREDVDKGERGVRHDALPDGVHEPLAGRRAQEQLALGDDGELERREPLPLVAVGPPLEDGPLQLLPALALHLLGGALEGVEALDEDVRQDQEAHPARVVLVVAAQHAAGDELAERRPGHVDRVVGGAGVLPQELDTVREEAVDLVVGVVEAVYEWPDNQRVHPRLAELVQRIRVIWGTVREELVVVKGLEKRRDSQHTYARQDKTPDPISLQVVPNASDHTHRCIVKYTDGDASVLTLPVTLADTCRSASKSGPTPSSAARLAESPSPHGDNGRVQSIRSGVRGGPPSSI</sequence>
<feature type="compositionally biased region" description="Pro residues" evidence="1">
    <location>
        <begin position="31"/>
        <end position="43"/>
    </location>
</feature>
<feature type="compositionally biased region" description="Acidic residues" evidence="1">
    <location>
        <begin position="360"/>
        <end position="371"/>
    </location>
</feature>
<feature type="compositionally biased region" description="Acidic residues" evidence="1">
    <location>
        <begin position="202"/>
        <end position="226"/>
    </location>
</feature>
<feature type="region of interest" description="Disordered" evidence="1">
    <location>
        <begin position="94"/>
        <end position="422"/>
    </location>
</feature>
<feature type="compositionally biased region" description="Low complexity" evidence="1">
    <location>
        <begin position="115"/>
        <end position="128"/>
    </location>
</feature>
<feature type="compositionally biased region" description="Basic and acidic residues" evidence="1">
    <location>
        <begin position="329"/>
        <end position="338"/>
    </location>
</feature>
<feature type="compositionally biased region" description="Basic and acidic residues" evidence="1">
    <location>
        <begin position="396"/>
        <end position="422"/>
    </location>
</feature>
<keyword evidence="3" id="KW-1185">Reference proteome</keyword>
<feature type="region of interest" description="Disordered" evidence="1">
    <location>
        <begin position="709"/>
        <end position="753"/>
    </location>
</feature>
<feature type="compositionally biased region" description="Basic and acidic residues" evidence="1">
    <location>
        <begin position="148"/>
        <end position="159"/>
    </location>
</feature>
<organism evidence="2 3">
    <name type="scientific">Colletotrichum tanaceti</name>
    <dbReference type="NCBI Taxonomy" id="1306861"/>
    <lineage>
        <taxon>Eukaryota</taxon>
        <taxon>Fungi</taxon>
        <taxon>Dikarya</taxon>
        <taxon>Ascomycota</taxon>
        <taxon>Pezizomycotina</taxon>
        <taxon>Sordariomycetes</taxon>
        <taxon>Hypocreomycetidae</taxon>
        <taxon>Glomerellales</taxon>
        <taxon>Glomerellaceae</taxon>
        <taxon>Colletotrichum</taxon>
        <taxon>Colletotrichum destructivum species complex</taxon>
    </lineage>
</organism>
<protein>
    <submittedName>
        <fullName evidence="2">Uncharacterized protein</fullName>
    </submittedName>
</protein>
<evidence type="ECO:0000313" key="2">
    <source>
        <dbReference type="EMBL" id="TKW50504.1"/>
    </source>
</evidence>
<dbReference type="AlphaFoldDB" id="A0A4U6X612"/>
<feature type="compositionally biased region" description="Low complexity" evidence="1">
    <location>
        <begin position="267"/>
        <end position="278"/>
    </location>
</feature>
<dbReference type="Proteomes" id="UP000310108">
    <property type="component" value="Unassembled WGS sequence"/>
</dbReference>
<comment type="caution">
    <text evidence="2">The sequence shown here is derived from an EMBL/GenBank/DDBJ whole genome shotgun (WGS) entry which is preliminary data.</text>
</comment>
<feature type="compositionally biased region" description="Basic residues" evidence="1">
    <location>
        <begin position="15"/>
        <end position="30"/>
    </location>
</feature>
<feature type="compositionally biased region" description="Basic and acidic residues" evidence="1">
    <location>
        <begin position="227"/>
        <end position="237"/>
    </location>
</feature>
<feature type="compositionally biased region" description="Polar residues" evidence="1">
    <location>
        <begin position="710"/>
        <end position="721"/>
    </location>
</feature>
<accession>A0A4U6X612</accession>
<evidence type="ECO:0000256" key="1">
    <source>
        <dbReference type="SAM" id="MobiDB-lite"/>
    </source>
</evidence>
<evidence type="ECO:0000313" key="3">
    <source>
        <dbReference type="Proteomes" id="UP000310108"/>
    </source>
</evidence>
<name>A0A4U6X612_9PEZI</name>